<dbReference type="PRINTS" id="PR01099">
    <property type="entry name" value="HYETHTZKNASE"/>
</dbReference>
<dbReference type="Gene3D" id="3.40.1190.20">
    <property type="match status" value="1"/>
</dbReference>
<evidence type="ECO:0000256" key="5">
    <source>
        <dbReference type="ARBA" id="ARBA00022723"/>
    </source>
</evidence>
<comment type="similarity">
    <text evidence="11">Belongs to the Thz kinase family.</text>
</comment>
<sequence length="267" mass="27325">MNDELSITSPKTWAGEKFRHDLEHLRKKAPLVHCITNSVVTNFTANVLLAIGASPAMVVTIEEAPEFVAIAGALLINVGTITTADAHVMLKTAEAATMHGTPWVLDSVAAGAIGFRTGVTHELIACKPTVIRGNASEILALSGEKSGAKGVDSTASSQDALHAAAHLAHNTGAIVALSGETDYITDGTTVSPVPGGHHLMTRVTGTGCTLGATIAAFLATSPDPMQAATTASVIFAHAGAEAAKGNEHRTGSFAVAFLDRLSSMGVN</sequence>
<dbReference type="GO" id="GO:0000287">
    <property type="term" value="F:magnesium ion binding"/>
    <property type="evidence" value="ECO:0007669"/>
    <property type="project" value="UniProtKB-UniRule"/>
</dbReference>
<name>A0A831SRU5_PROAE</name>
<keyword evidence="8 11" id="KW-0067">ATP-binding</keyword>
<organism evidence="12">
    <name type="scientific">Prosthecochloris aestuarii</name>
    <dbReference type="NCBI Taxonomy" id="1102"/>
    <lineage>
        <taxon>Bacteria</taxon>
        <taxon>Pseudomonadati</taxon>
        <taxon>Chlorobiota</taxon>
        <taxon>Chlorobiia</taxon>
        <taxon>Chlorobiales</taxon>
        <taxon>Chlorobiaceae</taxon>
        <taxon>Prosthecochloris</taxon>
    </lineage>
</organism>
<dbReference type="GO" id="GO:0004417">
    <property type="term" value="F:hydroxyethylthiazole kinase activity"/>
    <property type="evidence" value="ECO:0007669"/>
    <property type="project" value="UniProtKB-UniRule"/>
</dbReference>
<proteinExistence type="inferred from homology"/>
<evidence type="ECO:0000256" key="8">
    <source>
        <dbReference type="ARBA" id="ARBA00022840"/>
    </source>
</evidence>
<evidence type="ECO:0000256" key="11">
    <source>
        <dbReference type="HAMAP-Rule" id="MF_00228"/>
    </source>
</evidence>
<dbReference type="GO" id="GO:0009228">
    <property type="term" value="P:thiamine biosynthetic process"/>
    <property type="evidence" value="ECO:0007669"/>
    <property type="project" value="UniProtKB-KW"/>
</dbReference>
<dbReference type="SUPFAM" id="SSF53613">
    <property type="entry name" value="Ribokinase-like"/>
    <property type="match status" value="1"/>
</dbReference>
<keyword evidence="7 11" id="KW-0418">Kinase</keyword>
<keyword evidence="9 11" id="KW-0460">Magnesium</keyword>
<feature type="binding site" evidence="11">
    <location>
        <position position="132"/>
    </location>
    <ligand>
        <name>ATP</name>
        <dbReference type="ChEBI" id="CHEBI:30616"/>
    </ligand>
</feature>
<dbReference type="AlphaFoldDB" id="A0A831SRU5"/>
<dbReference type="CDD" id="cd01170">
    <property type="entry name" value="THZ_kinase"/>
    <property type="match status" value="1"/>
</dbReference>
<evidence type="ECO:0000256" key="3">
    <source>
        <dbReference type="ARBA" id="ARBA00004868"/>
    </source>
</evidence>
<protein>
    <recommendedName>
        <fullName evidence="11">Hydroxyethylthiazole kinase</fullName>
        <ecNumber evidence="11">2.7.1.50</ecNumber>
    </recommendedName>
    <alternativeName>
        <fullName evidence="11">4-methyl-5-beta-hydroxyethylthiazole kinase</fullName>
        <shortName evidence="11">TH kinase</shortName>
        <shortName evidence="11">Thz kinase</shortName>
    </alternativeName>
</protein>
<feature type="binding site" evidence="11">
    <location>
        <position position="205"/>
    </location>
    <ligand>
        <name>substrate</name>
    </ligand>
</feature>
<dbReference type="NCBIfam" id="NF006830">
    <property type="entry name" value="PRK09355.1"/>
    <property type="match status" value="1"/>
</dbReference>
<keyword evidence="10 11" id="KW-0784">Thiamine biosynthesis</keyword>
<dbReference type="PIRSF" id="PIRSF000513">
    <property type="entry name" value="Thz_kinase"/>
    <property type="match status" value="1"/>
</dbReference>
<comment type="pathway">
    <text evidence="3 11">Cofactor biosynthesis; thiamine diphosphate biosynthesis; 4-methyl-5-(2-phosphoethyl)-thiazole from 5-(2-hydroxyethyl)-4-methylthiazole: step 1/1.</text>
</comment>
<dbReference type="EC" id="2.7.1.50" evidence="11"/>
<evidence type="ECO:0000256" key="10">
    <source>
        <dbReference type="ARBA" id="ARBA00022977"/>
    </source>
</evidence>
<dbReference type="GO" id="GO:0005524">
    <property type="term" value="F:ATP binding"/>
    <property type="evidence" value="ECO:0007669"/>
    <property type="project" value="UniProtKB-UniRule"/>
</dbReference>
<reference evidence="12" key="1">
    <citation type="journal article" date="2020" name="mSystems">
        <title>Genome- and Community-Level Interaction Insights into Carbon Utilization and Element Cycling Functions of Hydrothermarchaeota in Hydrothermal Sediment.</title>
        <authorList>
            <person name="Zhou Z."/>
            <person name="Liu Y."/>
            <person name="Xu W."/>
            <person name="Pan J."/>
            <person name="Luo Z.H."/>
            <person name="Li M."/>
        </authorList>
    </citation>
    <scope>NUCLEOTIDE SEQUENCE [LARGE SCALE GENOMIC DNA]</scope>
    <source>
        <strain evidence="12">SpSt-1181</strain>
    </source>
</reference>
<keyword evidence="6 11" id="KW-0547">Nucleotide-binding</keyword>
<feature type="binding site" evidence="11">
    <location>
        <position position="178"/>
    </location>
    <ligand>
        <name>ATP</name>
        <dbReference type="ChEBI" id="CHEBI:30616"/>
    </ligand>
</feature>
<evidence type="ECO:0000256" key="9">
    <source>
        <dbReference type="ARBA" id="ARBA00022842"/>
    </source>
</evidence>
<dbReference type="InterPro" id="IPR029056">
    <property type="entry name" value="Ribokinase-like"/>
</dbReference>
<keyword evidence="4 11" id="KW-0808">Transferase</keyword>
<dbReference type="GO" id="GO:0009229">
    <property type="term" value="P:thiamine diphosphate biosynthetic process"/>
    <property type="evidence" value="ECO:0007669"/>
    <property type="project" value="UniProtKB-UniRule"/>
</dbReference>
<dbReference type="InterPro" id="IPR000417">
    <property type="entry name" value="Hyethyz_kinase"/>
</dbReference>
<feature type="binding site" evidence="11">
    <location>
        <position position="57"/>
    </location>
    <ligand>
        <name>substrate</name>
    </ligand>
</feature>
<comment type="catalytic activity">
    <reaction evidence="1 11">
        <text>5-(2-hydroxyethyl)-4-methylthiazole + ATP = 4-methyl-5-(2-phosphooxyethyl)-thiazole + ADP + H(+)</text>
        <dbReference type="Rhea" id="RHEA:24212"/>
        <dbReference type="ChEBI" id="CHEBI:15378"/>
        <dbReference type="ChEBI" id="CHEBI:17957"/>
        <dbReference type="ChEBI" id="CHEBI:30616"/>
        <dbReference type="ChEBI" id="CHEBI:58296"/>
        <dbReference type="ChEBI" id="CHEBI:456216"/>
        <dbReference type="EC" id="2.7.1.50"/>
    </reaction>
</comment>
<evidence type="ECO:0000256" key="6">
    <source>
        <dbReference type="ARBA" id="ARBA00022741"/>
    </source>
</evidence>
<comment type="cofactor">
    <cofactor evidence="2 11">
        <name>Mg(2+)</name>
        <dbReference type="ChEBI" id="CHEBI:18420"/>
    </cofactor>
</comment>
<dbReference type="NCBIfam" id="TIGR00694">
    <property type="entry name" value="thiM"/>
    <property type="match status" value="1"/>
</dbReference>
<dbReference type="Proteomes" id="UP000886335">
    <property type="component" value="Unassembled WGS sequence"/>
</dbReference>
<evidence type="ECO:0000256" key="4">
    <source>
        <dbReference type="ARBA" id="ARBA00022679"/>
    </source>
</evidence>
<evidence type="ECO:0000256" key="1">
    <source>
        <dbReference type="ARBA" id="ARBA00001771"/>
    </source>
</evidence>
<accession>A0A831SRU5</accession>
<evidence type="ECO:0000256" key="2">
    <source>
        <dbReference type="ARBA" id="ARBA00001946"/>
    </source>
</evidence>
<dbReference type="Pfam" id="PF02110">
    <property type="entry name" value="HK"/>
    <property type="match status" value="1"/>
</dbReference>
<keyword evidence="5 11" id="KW-0479">Metal-binding</keyword>
<comment type="caution">
    <text evidence="12">The sequence shown here is derived from an EMBL/GenBank/DDBJ whole genome shotgun (WGS) entry which is preliminary data.</text>
</comment>
<dbReference type="EMBL" id="DSBW01000167">
    <property type="protein sequence ID" value="HED31529.1"/>
    <property type="molecule type" value="Genomic_DNA"/>
</dbReference>
<evidence type="ECO:0000256" key="7">
    <source>
        <dbReference type="ARBA" id="ARBA00022777"/>
    </source>
</evidence>
<evidence type="ECO:0000313" key="12">
    <source>
        <dbReference type="EMBL" id="HED31529.1"/>
    </source>
</evidence>
<dbReference type="HAMAP" id="MF_00228">
    <property type="entry name" value="Thz_kinase"/>
    <property type="match status" value="1"/>
</dbReference>
<dbReference type="UniPathway" id="UPA00060">
    <property type="reaction ID" value="UER00139"/>
</dbReference>
<comment type="function">
    <text evidence="11">Catalyzes the phosphorylation of the hydroxyl group of 4-methyl-5-beta-hydroxyethylthiazole (THZ).</text>
</comment>
<gene>
    <name evidence="11" type="primary">thiM</name>
    <name evidence="12" type="ORF">ENN50_07595</name>
</gene>